<dbReference type="CDD" id="cd09008">
    <property type="entry name" value="MTAN"/>
    <property type="match status" value="1"/>
</dbReference>
<dbReference type="InterPro" id="IPR000845">
    <property type="entry name" value="Nucleoside_phosphorylase_d"/>
</dbReference>
<evidence type="ECO:0000313" key="8">
    <source>
        <dbReference type="Proteomes" id="UP001207626"/>
    </source>
</evidence>
<reference evidence="7 8" key="1">
    <citation type="submission" date="2022-05" db="EMBL/GenBank/DDBJ databases">
        <title>Genome Sequencing of Bee-Associated Microbes.</title>
        <authorList>
            <person name="Dunlap C."/>
        </authorList>
    </citation>
    <scope>NUCLEOTIDE SEQUENCE [LARGE SCALE GENOMIC DNA]</scope>
    <source>
        <strain evidence="7 8">NRRL NRS-1438</strain>
    </source>
</reference>
<protein>
    <recommendedName>
        <fullName evidence="2">adenosylhomocysteine nucleosidase</fullName>
        <ecNumber evidence="2">3.2.2.9</ecNumber>
    </recommendedName>
</protein>
<sequence length="237" mass="25633">MAKEAAIGIIGAMDEEIELLLKAAQPIEEIQAAGLKYFQGSLFGRRVVICKSGVGKVNAAITTQVLIDRFQVKTVLFTGVAGAVHPDLNIGDIVISTACMHHDMDVTALGFAPGVIPFQETSQFAADPKLIQLAESVCEEYFPGRYRTGLVLSGDQFIASRDKVRELHETFDGAVCTEMEGAAVAQACFINQIPFVVIRSMSDKADGSAHVNFAEFTVEASERSYRIVESMVKEIAV</sequence>
<comment type="pathway">
    <text evidence="1">Amino-acid biosynthesis; L-methionine biosynthesis via salvage pathway; S-methyl-5-thio-alpha-D-ribose 1-phosphate from S-methyl-5'-thioadenosine (hydrolase route): step 1/2.</text>
</comment>
<evidence type="ECO:0000259" key="6">
    <source>
        <dbReference type="Pfam" id="PF01048"/>
    </source>
</evidence>
<dbReference type="GO" id="GO:0008782">
    <property type="term" value="F:adenosylhomocysteine nucleosidase activity"/>
    <property type="evidence" value="ECO:0007669"/>
    <property type="project" value="UniProtKB-EC"/>
</dbReference>
<dbReference type="InterPro" id="IPR010049">
    <property type="entry name" value="MTA_SAH_Nsdase"/>
</dbReference>
<dbReference type="Gene3D" id="3.40.50.1580">
    <property type="entry name" value="Nucleoside phosphorylase domain"/>
    <property type="match status" value="1"/>
</dbReference>
<keyword evidence="7" id="KW-0326">Glycosidase</keyword>
<comment type="caution">
    <text evidence="7">The sequence shown here is derived from an EMBL/GenBank/DDBJ whole genome shotgun (WGS) entry which is preliminary data.</text>
</comment>
<dbReference type="NCBIfam" id="NF004079">
    <property type="entry name" value="PRK05584.1"/>
    <property type="match status" value="1"/>
</dbReference>
<name>A0ABT4DPK6_9BACL</name>
<evidence type="ECO:0000256" key="5">
    <source>
        <dbReference type="ARBA" id="ARBA00023167"/>
    </source>
</evidence>
<dbReference type="PANTHER" id="PTHR46832:SF1">
    <property type="entry name" value="5'-METHYLTHIOADENOSINE_S-ADENOSYLHOMOCYSTEINE NUCLEOSIDASE"/>
    <property type="match status" value="1"/>
</dbReference>
<evidence type="ECO:0000256" key="1">
    <source>
        <dbReference type="ARBA" id="ARBA00004945"/>
    </source>
</evidence>
<accession>A0ABT4DPK6</accession>
<keyword evidence="3" id="KW-0028">Amino-acid biosynthesis</keyword>
<dbReference type="NCBIfam" id="TIGR01704">
    <property type="entry name" value="MTA_SAH-Nsdase"/>
    <property type="match status" value="1"/>
</dbReference>
<evidence type="ECO:0000313" key="7">
    <source>
        <dbReference type="EMBL" id="MCY9518208.1"/>
    </source>
</evidence>
<keyword evidence="8" id="KW-1185">Reference proteome</keyword>
<dbReference type="RefSeq" id="WP_087432696.1">
    <property type="nucleotide sequence ID" value="NZ_JAMDLV010000009.1"/>
</dbReference>
<dbReference type="SUPFAM" id="SSF53167">
    <property type="entry name" value="Purine and uridine phosphorylases"/>
    <property type="match status" value="1"/>
</dbReference>
<evidence type="ECO:0000256" key="2">
    <source>
        <dbReference type="ARBA" id="ARBA00011974"/>
    </source>
</evidence>
<proteinExistence type="predicted"/>
<dbReference type="InterPro" id="IPR035994">
    <property type="entry name" value="Nucleoside_phosphorylase_sf"/>
</dbReference>
<evidence type="ECO:0000256" key="4">
    <source>
        <dbReference type="ARBA" id="ARBA00022801"/>
    </source>
</evidence>
<dbReference type="EMBL" id="JAMDLW010000001">
    <property type="protein sequence ID" value="MCY9518208.1"/>
    <property type="molecule type" value="Genomic_DNA"/>
</dbReference>
<dbReference type="Pfam" id="PF01048">
    <property type="entry name" value="PNP_UDP_1"/>
    <property type="match status" value="1"/>
</dbReference>
<evidence type="ECO:0000256" key="3">
    <source>
        <dbReference type="ARBA" id="ARBA00022605"/>
    </source>
</evidence>
<feature type="domain" description="Nucleoside phosphorylase" evidence="6">
    <location>
        <begin position="7"/>
        <end position="232"/>
    </location>
</feature>
<dbReference type="EC" id="3.2.2.9" evidence="2"/>
<gene>
    <name evidence="7" type="ORF">M5X09_00815</name>
</gene>
<dbReference type="Proteomes" id="UP001207626">
    <property type="component" value="Unassembled WGS sequence"/>
</dbReference>
<organism evidence="7 8">
    <name type="scientific">Paenibacillus apiarius</name>
    <dbReference type="NCBI Taxonomy" id="46240"/>
    <lineage>
        <taxon>Bacteria</taxon>
        <taxon>Bacillati</taxon>
        <taxon>Bacillota</taxon>
        <taxon>Bacilli</taxon>
        <taxon>Bacillales</taxon>
        <taxon>Paenibacillaceae</taxon>
        <taxon>Paenibacillus</taxon>
    </lineage>
</organism>
<keyword evidence="4 7" id="KW-0378">Hydrolase</keyword>
<dbReference type="PANTHER" id="PTHR46832">
    <property type="entry name" value="5'-METHYLTHIOADENOSINE/S-ADENOSYLHOMOCYSTEINE NUCLEOSIDASE"/>
    <property type="match status" value="1"/>
</dbReference>
<keyword evidence="5" id="KW-0486">Methionine biosynthesis</keyword>